<evidence type="ECO:0000256" key="1">
    <source>
        <dbReference type="SAM" id="MobiDB-lite"/>
    </source>
</evidence>
<accession>A0ABX3YF12</accession>
<evidence type="ECO:0000313" key="3">
    <source>
        <dbReference type="Proteomes" id="UP000194266"/>
    </source>
</evidence>
<name>A0ABX3YF12_9ACTN</name>
<feature type="compositionally biased region" description="Basic residues" evidence="1">
    <location>
        <begin position="57"/>
        <end position="67"/>
    </location>
</feature>
<dbReference type="EMBL" id="MRYD01000146">
    <property type="protein sequence ID" value="OSZ58070.1"/>
    <property type="molecule type" value="Genomic_DNA"/>
</dbReference>
<keyword evidence="3" id="KW-1185">Reference proteome</keyword>
<comment type="caution">
    <text evidence="2">The sequence shown here is derived from an EMBL/GenBank/DDBJ whole genome shotgun (WGS) entry which is preliminary data.</text>
</comment>
<protein>
    <submittedName>
        <fullName evidence="2">Uncharacterized protein</fullName>
    </submittedName>
</protein>
<reference evidence="2 3" key="1">
    <citation type="submission" date="2016-12" db="EMBL/GenBank/DDBJ databases">
        <title>Genome Mining:The Detection of Biosynthetic Gene Clusters to Aid in the Expression of Curamycin A produced by Streptomyces sp. strain CZA14.</title>
        <authorList>
            <person name="Durrell K.A."/>
            <person name="Kirby B.M."/>
            <person name="Khan W."/>
            <person name="Mthethwa T."/>
            <person name="Le Roes-Hill M."/>
        </authorList>
    </citation>
    <scope>NUCLEOTIDE SEQUENCE [LARGE SCALE GENOMIC DNA]</scope>
    <source>
        <strain evidence="2 3">CZA14</strain>
    </source>
</reference>
<dbReference type="Proteomes" id="UP000194266">
    <property type="component" value="Unassembled WGS sequence"/>
</dbReference>
<evidence type="ECO:0000313" key="2">
    <source>
        <dbReference type="EMBL" id="OSZ58070.1"/>
    </source>
</evidence>
<organism evidence="2 3">
    <name type="scientific">Streptomyces pharetrae CZA14</name>
    <dbReference type="NCBI Taxonomy" id="1144883"/>
    <lineage>
        <taxon>Bacteria</taxon>
        <taxon>Bacillati</taxon>
        <taxon>Actinomycetota</taxon>
        <taxon>Actinomycetes</taxon>
        <taxon>Kitasatosporales</taxon>
        <taxon>Streptomycetaceae</taxon>
        <taxon>Streptomyces</taxon>
    </lineage>
</organism>
<gene>
    <name evidence="2" type="ORF">OQI_23835</name>
</gene>
<sequence length="114" mass="11962">MRPLRIIARQLADGLEAPGWAERKLAAVQVLRHSAQASAHPLGPRRKSGRTAATAPARRRGTRRPPRACRVVRGGGPAPCALGPLGPVLGAHAVQEASVTPCGAGTDPWKPPHR</sequence>
<feature type="region of interest" description="Disordered" evidence="1">
    <location>
        <begin position="36"/>
        <end position="72"/>
    </location>
</feature>
<proteinExistence type="predicted"/>